<dbReference type="AlphaFoldDB" id="A0A0F9DCA4"/>
<comment type="caution">
    <text evidence="1">The sequence shown here is derived from an EMBL/GenBank/DDBJ whole genome shotgun (WGS) entry which is preliminary data.</text>
</comment>
<reference evidence="1" key="1">
    <citation type="journal article" date="2015" name="Nature">
        <title>Complex archaea that bridge the gap between prokaryotes and eukaryotes.</title>
        <authorList>
            <person name="Spang A."/>
            <person name="Saw J.H."/>
            <person name="Jorgensen S.L."/>
            <person name="Zaremba-Niedzwiedzka K."/>
            <person name="Martijn J."/>
            <person name="Lind A.E."/>
            <person name="van Eijk R."/>
            <person name="Schleper C."/>
            <person name="Guy L."/>
            <person name="Ettema T.J."/>
        </authorList>
    </citation>
    <scope>NUCLEOTIDE SEQUENCE</scope>
</reference>
<sequence>MTDRIRVLRILEYVGNRREVEECLSKSIYGTKVLPGYEVRAATLGITADVIGAGEMSPPEVTPLEVTPLTSPWCPRIRENLIRCPRCGVNGWYKHKERHSYKCSKCKLILSGPLTDDTVRKVK</sequence>
<proteinExistence type="predicted"/>
<protein>
    <submittedName>
        <fullName evidence="1">Uncharacterized protein</fullName>
    </submittedName>
</protein>
<gene>
    <name evidence="1" type="ORF">LCGC14_2505930</name>
</gene>
<accession>A0A0F9DCA4</accession>
<organism evidence="1">
    <name type="scientific">marine sediment metagenome</name>
    <dbReference type="NCBI Taxonomy" id="412755"/>
    <lineage>
        <taxon>unclassified sequences</taxon>
        <taxon>metagenomes</taxon>
        <taxon>ecological metagenomes</taxon>
    </lineage>
</organism>
<dbReference type="EMBL" id="LAZR01040076">
    <property type="protein sequence ID" value="KKL15406.1"/>
    <property type="molecule type" value="Genomic_DNA"/>
</dbReference>
<evidence type="ECO:0000313" key="1">
    <source>
        <dbReference type="EMBL" id="KKL15406.1"/>
    </source>
</evidence>
<name>A0A0F9DCA4_9ZZZZ</name>